<proteinExistence type="predicted"/>
<keyword evidence="2" id="KW-1185">Reference proteome</keyword>
<accession>A0A2A6CX24</accession>
<reference evidence="2" key="1">
    <citation type="journal article" date="2008" name="Nat. Genet.">
        <title>The Pristionchus pacificus genome provides a unique perspective on nematode lifestyle and parasitism.</title>
        <authorList>
            <person name="Dieterich C."/>
            <person name="Clifton S.W."/>
            <person name="Schuster L.N."/>
            <person name="Chinwalla A."/>
            <person name="Delehaunty K."/>
            <person name="Dinkelacker I."/>
            <person name="Fulton L."/>
            <person name="Fulton R."/>
            <person name="Godfrey J."/>
            <person name="Minx P."/>
            <person name="Mitreva M."/>
            <person name="Roeseler W."/>
            <person name="Tian H."/>
            <person name="Witte H."/>
            <person name="Yang S.P."/>
            <person name="Wilson R.K."/>
            <person name="Sommer R.J."/>
        </authorList>
    </citation>
    <scope>NUCLEOTIDE SEQUENCE [LARGE SCALE GENOMIC DNA]</scope>
    <source>
        <strain evidence="2">PS312</strain>
    </source>
</reference>
<sequence>MEEAAQLWSCVEHRDPRRRLTSSSSQIARALCESYPRQAQQERQPRIMVIHKKVRLISPMLGMDSILLRESFRIPTTTIIDIIVYFRTRNSGILSYQWSEKDLADKIGVGWDENLETRFAEVSCTNV</sequence>
<dbReference type="AlphaFoldDB" id="A0A2A6CX24"/>
<accession>A0A8R1Z951</accession>
<evidence type="ECO:0000313" key="2">
    <source>
        <dbReference type="Proteomes" id="UP000005239"/>
    </source>
</evidence>
<evidence type="ECO:0000313" key="1">
    <source>
        <dbReference type="EnsemblMetazoa" id="PPA44219.1"/>
    </source>
</evidence>
<dbReference type="Proteomes" id="UP000005239">
    <property type="component" value="Unassembled WGS sequence"/>
</dbReference>
<dbReference type="EnsemblMetazoa" id="PPA44219.1">
    <property type="protein sequence ID" value="PPA44219.1"/>
    <property type="gene ID" value="WBGene00282588"/>
</dbReference>
<name>A0A2A6CX24_PRIPA</name>
<reference evidence="1" key="2">
    <citation type="submission" date="2022-06" db="UniProtKB">
        <authorList>
            <consortium name="EnsemblMetazoa"/>
        </authorList>
    </citation>
    <scope>IDENTIFICATION</scope>
    <source>
        <strain evidence="1">PS312</strain>
    </source>
</reference>
<organism evidence="1 2">
    <name type="scientific">Pristionchus pacificus</name>
    <name type="common">Parasitic nematode worm</name>
    <dbReference type="NCBI Taxonomy" id="54126"/>
    <lineage>
        <taxon>Eukaryota</taxon>
        <taxon>Metazoa</taxon>
        <taxon>Ecdysozoa</taxon>
        <taxon>Nematoda</taxon>
        <taxon>Chromadorea</taxon>
        <taxon>Rhabditida</taxon>
        <taxon>Rhabditina</taxon>
        <taxon>Diplogasteromorpha</taxon>
        <taxon>Diplogasteroidea</taxon>
        <taxon>Neodiplogasteridae</taxon>
        <taxon>Pristionchus</taxon>
    </lineage>
</organism>
<gene>
    <name evidence="1" type="primary">WBGene00282588</name>
</gene>
<protein>
    <submittedName>
        <fullName evidence="1">Uncharacterized protein</fullName>
    </submittedName>
</protein>